<dbReference type="EMBL" id="CP147846">
    <property type="protein sequence ID" value="WXG70011.1"/>
    <property type="molecule type" value="Genomic_DNA"/>
</dbReference>
<evidence type="ECO:0000313" key="2">
    <source>
        <dbReference type="Proteomes" id="UP001432000"/>
    </source>
</evidence>
<keyword evidence="2" id="KW-1185">Reference proteome</keyword>
<reference evidence="1 2" key="1">
    <citation type="submission" date="2024-03" db="EMBL/GenBank/DDBJ databases">
        <title>Natural products discovery in diverse microorganisms through a two-stage MS feature dereplication strategy.</title>
        <authorList>
            <person name="Zhang R."/>
        </authorList>
    </citation>
    <scope>NUCLEOTIDE SEQUENCE [LARGE SCALE GENOMIC DNA]</scope>
    <source>
        <strain evidence="1 2">18930</strain>
    </source>
</reference>
<name>A0ABZ2PU56_9NOCA</name>
<proteinExistence type="predicted"/>
<dbReference type="Pfam" id="PF04250">
    <property type="entry name" value="DUF429"/>
    <property type="match status" value="1"/>
</dbReference>
<organism evidence="1 2">
    <name type="scientific">Rhodococcus sovatensis</name>
    <dbReference type="NCBI Taxonomy" id="1805840"/>
    <lineage>
        <taxon>Bacteria</taxon>
        <taxon>Bacillati</taxon>
        <taxon>Actinomycetota</taxon>
        <taxon>Actinomycetes</taxon>
        <taxon>Mycobacteriales</taxon>
        <taxon>Nocardiaceae</taxon>
        <taxon>Rhodococcus</taxon>
    </lineage>
</organism>
<accession>A0ABZ2PU56</accession>
<dbReference type="RefSeq" id="WP_338891129.1">
    <property type="nucleotide sequence ID" value="NZ_CP147846.1"/>
</dbReference>
<dbReference type="InterPro" id="IPR007362">
    <property type="entry name" value="DUF429"/>
</dbReference>
<protein>
    <submittedName>
        <fullName evidence="1">DUF429 domain-containing protein</fullName>
    </submittedName>
</protein>
<sequence length="225" mass="24333">MSSRTENTVAGVDGAKGEWVIARFDGVRVDWTVEHDPELVLAATASCRTVGVDMPLSMPTSGYRASEVEAKRFLGPARSSIFHTPVHAALEATSYADACAISREITGKAISKQTWYLMPAIRSWRASSFDADRVVEVHPECSFRLMTPDVTFASKKSGRGAGQRMAALSRWIDPRNLADGLADLPSGPALDDALDAAAAAWSAWRFSRSEHRSFGTADSSDRIVA</sequence>
<gene>
    <name evidence="1" type="ORF">WDS16_05615</name>
</gene>
<dbReference type="Proteomes" id="UP001432000">
    <property type="component" value="Chromosome"/>
</dbReference>
<evidence type="ECO:0000313" key="1">
    <source>
        <dbReference type="EMBL" id="WXG70011.1"/>
    </source>
</evidence>